<dbReference type="PROSITE" id="PS51257">
    <property type="entry name" value="PROKAR_LIPOPROTEIN"/>
    <property type="match status" value="1"/>
</dbReference>
<dbReference type="Pfam" id="PF22607">
    <property type="entry name" value="FAD_binding-like"/>
    <property type="match status" value="1"/>
</dbReference>
<evidence type="ECO:0000259" key="1">
    <source>
        <dbReference type="Pfam" id="PF01494"/>
    </source>
</evidence>
<dbReference type="InterPro" id="IPR036188">
    <property type="entry name" value="FAD/NAD-bd_sf"/>
</dbReference>
<dbReference type="GO" id="GO:0071949">
    <property type="term" value="F:FAD binding"/>
    <property type="evidence" value="ECO:0007669"/>
    <property type="project" value="InterPro"/>
</dbReference>
<organism evidence="3 4">
    <name type="scientific">Streptomyces lincolnensis</name>
    <dbReference type="NCBI Taxonomy" id="1915"/>
    <lineage>
        <taxon>Bacteria</taxon>
        <taxon>Bacillati</taxon>
        <taxon>Actinomycetota</taxon>
        <taxon>Actinomycetes</taxon>
        <taxon>Kitasatosporales</taxon>
        <taxon>Streptomycetaceae</taxon>
        <taxon>Streptomyces</taxon>
    </lineage>
</organism>
<gene>
    <name evidence="3" type="ORF">SLINC_4485</name>
</gene>
<dbReference type="SUPFAM" id="SSF54373">
    <property type="entry name" value="FAD-linked reductases, C-terminal domain"/>
    <property type="match status" value="1"/>
</dbReference>
<evidence type="ECO:0000313" key="3">
    <source>
        <dbReference type="EMBL" id="ANS66709.1"/>
    </source>
</evidence>
<dbReference type="PANTHER" id="PTHR47469">
    <property type="entry name" value="MONOOXYGENASE-LIKE"/>
    <property type="match status" value="1"/>
</dbReference>
<dbReference type="Proteomes" id="UP000092598">
    <property type="component" value="Chromosome"/>
</dbReference>
<dbReference type="Gene3D" id="3.50.50.60">
    <property type="entry name" value="FAD/NAD(P)-binding domain"/>
    <property type="match status" value="1"/>
</dbReference>
<dbReference type="STRING" id="1915.SLINC_4485"/>
<dbReference type="PATRIC" id="fig|1915.4.peg.4959"/>
<dbReference type="Pfam" id="PF01494">
    <property type="entry name" value="FAD_binding_3"/>
    <property type="match status" value="1"/>
</dbReference>
<accession>A0A1B1MDK9</accession>
<evidence type="ECO:0000313" key="4">
    <source>
        <dbReference type="Proteomes" id="UP000092598"/>
    </source>
</evidence>
<dbReference type="PRINTS" id="PR00420">
    <property type="entry name" value="RNGMNOXGNASE"/>
</dbReference>
<dbReference type="Gene3D" id="3.30.9.30">
    <property type="match status" value="1"/>
</dbReference>
<sequence length="403" mass="43552">MHSGRVAVVGGSIAGCAAALALRRAGAEEITVYERAAGRMTDRGVGVAVHNARYAELESAGYLDASIPWVQITRSRYYVRDDAAAHHPLGREIAVLPFPFRTYNWGSLWHDLRRRMPGTADVRPGSVVEAVEATPEGAEVHTGGRSERYDVVVGADGYRSAVRASVYADVRPEYAGYLAWRGAYPASRLNAAQLLPEDEGAYIVFEGGHLVVYRIPDETGGHRVNWILYTTPPPGLDQGMDTPTSLPPGTAGDGLRAHLADVCAESLPPYWADLVRATVHDELFLQPLYDFTAPHYAVGRALLIGDAATVARPHTGAGAVKALQDATVLETALTSTTTWSEGLAAYDTGRAPSGRVMLDLGRRLGRALVTETPNWRTFDQTGLETWWKQATGTGEFGGRQLSR</sequence>
<protein>
    <submittedName>
        <fullName evidence="3">FscO</fullName>
    </submittedName>
</protein>
<dbReference type="SUPFAM" id="SSF51905">
    <property type="entry name" value="FAD/NAD(P)-binding domain"/>
    <property type="match status" value="1"/>
</dbReference>
<dbReference type="KEGG" id="sls:SLINC_4485"/>
<feature type="domain" description="FAD-binding" evidence="1">
    <location>
        <begin position="289"/>
        <end position="358"/>
    </location>
</feature>
<dbReference type="RefSeq" id="WP_067436717.1">
    <property type="nucleotide sequence ID" value="NZ_CP016438.1"/>
</dbReference>
<evidence type="ECO:0000259" key="2">
    <source>
        <dbReference type="Pfam" id="PF22607"/>
    </source>
</evidence>
<dbReference type="InterPro" id="IPR054707">
    <property type="entry name" value="DhpH_subs-bd"/>
</dbReference>
<reference evidence="3 4" key="1">
    <citation type="submission" date="2016-07" db="EMBL/GenBank/DDBJ databases">
        <title>Enhancement of antibiotic productionsby engineered nitrateutilization in actinobacteria.</title>
        <authorList>
            <person name="Meng S.C."/>
        </authorList>
    </citation>
    <scope>NUCLEOTIDE SEQUENCE [LARGE SCALE GENOMIC DNA]</scope>
    <source>
        <strain evidence="3 4">NRRL 2936</strain>
    </source>
</reference>
<feature type="domain" description="2,6-dihydroxypyridine 3-monooxygenase substrate binding" evidence="2">
    <location>
        <begin position="174"/>
        <end position="279"/>
    </location>
</feature>
<proteinExistence type="predicted"/>
<dbReference type="OrthoDB" id="9782160at2"/>
<dbReference type="PANTHER" id="PTHR47469:SF2">
    <property type="entry name" value="OS06G0597600 PROTEIN"/>
    <property type="match status" value="1"/>
</dbReference>
<dbReference type="AlphaFoldDB" id="A0A1B1MDK9"/>
<dbReference type="InterPro" id="IPR053212">
    <property type="entry name" value="DHP_3-monooxygenase"/>
</dbReference>
<keyword evidence="4" id="KW-1185">Reference proteome</keyword>
<dbReference type="InterPro" id="IPR002938">
    <property type="entry name" value="FAD-bd"/>
</dbReference>
<name>A0A1B1MDK9_STRLN</name>
<dbReference type="EMBL" id="CP016438">
    <property type="protein sequence ID" value="ANS66709.1"/>
    <property type="molecule type" value="Genomic_DNA"/>
</dbReference>